<keyword evidence="9 12" id="KW-0057">Aromatic amino acid biosynthesis</keyword>
<evidence type="ECO:0000256" key="11">
    <source>
        <dbReference type="ARBA" id="ARBA00049047"/>
    </source>
</evidence>
<dbReference type="GO" id="GO:0030170">
    <property type="term" value="F:pyridoxal phosphate binding"/>
    <property type="evidence" value="ECO:0007669"/>
    <property type="project" value="InterPro"/>
</dbReference>
<dbReference type="RefSeq" id="WP_075858419.1">
    <property type="nucleotide sequence ID" value="NZ_BDJK01000006.1"/>
</dbReference>
<evidence type="ECO:0000313" key="15">
    <source>
        <dbReference type="Proteomes" id="UP000187485"/>
    </source>
</evidence>
<evidence type="ECO:0000256" key="2">
    <source>
        <dbReference type="ARBA" id="ARBA00002786"/>
    </source>
</evidence>
<dbReference type="PIRSF" id="PIRSF500824">
    <property type="entry name" value="TrpB_prok"/>
    <property type="match status" value="1"/>
</dbReference>
<evidence type="ECO:0000256" key="9">
    <source>
        <dbReference type="ARBA" id="ARBA00023141"/>
    </source>
</evidence>
<comment type="pathway">
    <text evidence="3 12">Amino-acid biosynthesis; L-tryptophan biosynthesis; L-tryptophan from chorismate: step 5/5.</text>
</comment>
<dbReference type="Gene3D" id="3.40.50.1100">
    <property type="match status" value="2"/>
</dbReference>
<dbReference type="Pfam" id="PF00291">
    <property type="entry name" value="PALP"/>
    <property type="match status" value="1"/>
</dbReference>
<organism evidence="14 15">
    <name type="scientific">Carboxydothermus pertinax</name>
    <dbReference type="NCBI Taxonomy" id="870242"/>
    <lineage>
        <taxon>Bacteria</taxon>
        <taxon>Bacillati</taxon>
        <taxon>Bacillota</taxon>
        <taxon>Clostridia</taxon>
        <taxon>Thermoanaerobacterales</taxon>
        <taxon>Thermoanaerobacteraceae</taxon>
        <taxon>Carboxydothermus</taxon>
    </lineage>
</organism>
<dbReference type="PIRSF" id="PIRSF001413">
    <property type="entry name" value="Trp_syn_beta"/>
    <property type="match status" value="1"/>
</dbReference>
<accession>A0A1L8CSU5</accession>
<name>A0A1L8CSU5_9THEO</name>
<dbReference type="NCBIfam" id="TIGR01415">
    <property type="entry name" value="trpB_rel"/>
    <property type="match status" value="1"/>
</dbReference>
<keyword evidence="10 12" id="KW-0456">Lyase</keyword>
<gene>
    <name evidence="12" type="primary">trpB</name>
    <name evidence="14" type="ORF">cpu_05010</name>
</gene>
<evidence type="ECO:0000259" key="13">
    <source>
        <dbReference type="Pfam" id="PF00291"/>
    </source>
</evidence>
<dbReference type="InterPro" id="IPR023026">
    <property type="entry name" value="Trp_synth_beta/beta-like"/>
</dbReference>
<dbReference type="HAMAP" id="MF_00133">
    <property type="entry name" value="Trp_synth_beta"/>
    <property type="match status" value="1"/>
</dbReference>
<feature type="domain" description="Tryptophan synthase beta chain-like PALP" evidence="13">
    <location>
        <begin position="70"/>
        <end position="406"/>
    </location>
</feature>
<evidence type="ECO:0000256" key="12">
    <source>
        <dbReference type="HAMAP-Rule" id="MF_00133"/>
    </source>
</evidence>
<dbReference type="SUPFAM" id="SSF53686">
    <property type="entry name" value="Tryptophan synthase beta subunit-like PLP-dependent enzymes"/>
    <property type="match status" value="1"/>
</dbReference>
<comment type="function">
    <text evidence="2 12">The beta subunit is responsible for the synthesis of L-tryptophan from indole and L-serine.</text>
</comment>
<dbReference type="GO" id="GO:0005737">
    <property type="term" value="C:cytoplasm"/>
    <property type="evidence" value="ECO:0007669"/>
    <property type="project" value="TreeGrafter"/>
</dbReference>
<evidence type="ECO:0000256" key="4">
    <source>
        <dbReference type="ARBA" id="ARBA00009982"/>
    </source>
</evidence>
<keyword evidence="6 12" id="KW-0028">Amino-acid biosynthesis</keyword>
<comment type="subunit">
    <text evidence="5 12">Tetramer of two alpha and two beta chains.</text>
</comment>
<proteinExistence type="inferred from homology"/>
<dbReference type="OrthoDB" id="9766131at2"/>
<dbReference type="UniPathway" id="UPA00035">
    <property type="reaction ID" value="UER00044"/>
</dbReference>
<dbReference type="NCBIfam" id="NF009057">
    <property type="entry name" value="PRK12391.1"/>
    <property type="match status" value="1"/>
</dbReference>
<comment type="catalytic activity">
    <reaction evidence="11 12">
        <text>(1S,2R)-1-C-(indol-3-yl)glycerol 3-phosphate + L-serine = D-glyceraldehyde 3-phosphate + L-tryptophan + H2O</text>
        <dbReference type="Rhea" id="RHEA:10532"/>
        <dbReference type="ChEBI" id="CHEBI:15377"/>
        <dbReference type="ChEBI" id="CHEBI:33384"/>
        <dbReference type="ChEBI" id="CHEBI:57912"/>
        <dbReference type="ChEBI" id="CHEBI:58866"/>
        <dbReference type="ChEBI" id="CHEBI:59776"/>
        <dbReference type="EC" id="4.2.1.20"/>
    </reaction>
</comment>
<keyword evidence="8 12" id="KW-0663">Pyridoxal phosphate</keyword>
<evidence type="ECO:0000313" key="14">
    <source>
        <dbReference type="EMBL" id="GAV21991.1"/>
    </source>
</evidence>
<dbReference type="AlphaFoldDB" id="A0A1L8CSU5"/>
<keyword evidence="7 12" id="KW-0822">Tryptophan biosynthesis</keyword>
<dbReference type="InterPro" id="IPR006316">
    <property type="entry name" value="Trp_synth_b-like"/>
</dbReference>
<dbReference type="PANTHER" id="PTHR48077">
    <property type="entry name" value="TRYPTOPHAN SYNTHASE-RELATED"/>
    <property type="match status" value="1"/>
</dbReference>
<dbReference type="InterPro" id="IPR001926">
    <property type="entry name" value="TrpB-like_PALP"/>
</dbReference>
<sequence>MSKVSLPKYYYNLKADLPELPPPPLHPVTGKSISPADLEGLFPKSLIEQEISTERFIEIPEKVREAYAEYRPTPLKRAKKLEKFLNTPAKIYFKYEGTNASGSHKLNTALAQAYFNMLDGTEQLTTETGAGQWGSALAYAANFFGLKLTVYMVGISYDQKPYRRIFMETFGARVVKSPSPETAAGRKVLEADPNSPGSLGIAISEAVEVAMSDPKTKYALGSVLDHVLLHQTVIGQEVYEELSLLGEKPDVLIACVGGGSNFGGFTFPFVREKLKGEDIEIIAVEPKACPTLTEGEYKYDFGDVAGLTPKMPMYTLGYDFIPPGIHAGGLRYHGDSPLVSLLYKNKIISAKAYPQLKVFEAGVNFARTEGIIPAPESSHAIAAAIDEAIKCREEGVAKTIVFNLSGHGYFDLSAYEAYLAGKLKD</sequence>
<dbReference type="GO" id="GO:0004834">
    <property type="term" value="F:tryptophan synthase activity"/>
    <property type="evidence" value="ECO:0007669"/>
    <property type="project" value="UniProtKB-UniRule"/>
</dbReference>
<dbReference type="GO" id="GO:0052684">
    <property type="term" value="F:L-serine hydro-lyase (adding indole, L-tryptophan-forming) activity"/>
    <property type="evidence" value="ECO:0007669"/>
    <property type="project" value="TreeGrafter"/>
</dbReference>
<comment type="cofactor">
    <cofactor evidence="1 12">
        <name>pyridoxal 5'-phosphate</name>
        <dbReference type="ChEBI" id="CHEBI:597326"/>
    </cofactor>
</comment>
<comment type="caution">
    <text evidence="14">The sequence shown here is derived from an EMBL/GenBank/DDBJ whole genome shotgun (WGS) entry which is preliminary data.</text>
</comment>
<evidence type="ECO:0000256" key="8">
    <source>
        <dbReference type="ARBA" id="ARBA00022898"/>
    </source>
</evidence>
<evidence type="ECO:0000256" key="7">
    <source>
        <dbReference type="ARBA" id="ARBA00022822"/>
    </source>
</evidence>
<reference evidence="15" key="1">
    <citation type="submission" date="2016-12" db="EMBL/GenBank/DDBJ databases">
        <title>Draft Genome Sequences od Carboxydothermus pertinax and islandicus, Hydrogenogenic Carboxydotrophic Bacteria.</title>
        <authorList>
            <person name="Fukuyama Y."/>
            <person name="Ohmae K."/>
            <person name="Yoneda Y."/>
            <person name="Yoshida T."/>
            <person name="Sako Y."/>
        </authorList>
    </citation>
    <scope>NUCLEOTIDE SEQUENCE [LARGE SCALE GENOMIC DNA]</scope>
    <source>
        <strain evidence="15">Ug1</strain>
    </source>
</reference>
<dbReference type="STRING" id="870242.cpu_05010"/>
<keyword evidence="15" id="KW-1185">Reference proteome</keyword>
<protein>
    <recommendedName>
        <fullName evidence="12">Tryptophan synthase beta chain</fullName>
        <ecNumber evidence="12">4.2.1.20</ecNumber>
    </recommendedName>
</protein>
<dbReference type="EMBL" id="BDJK01000006">
    <property type="protein sequence ID" value="GAV21991.1"/>
    <property type="molecule type" value="Genomic_DNA"/>
</dbReference>
<dbReference type="Proteomes" id="UP000187485">
    <property type="component" value="Unassembled WGS sequence"/>
</dbReference>
<evidence type="ECO:0000256" key="3">
    <source>
        <dbReference type="ARBA" id="ARBA00004733"/>
    </source>
</evidence>
<evidence type="ECO:0000256" key="1">
    <source>
        <dbReference type="ARBA" id="ARBA00001933"/>
    </source>
</evidence>
<dbReference type="InterPro" id="IPR036052">
    <property type="entry name" value="TrpB-like_PALP_sf"/>
</dbReference>
<dbReference type="EC" id="4.2.1.20" evidence="12"/>
<dbReference type="PANTHER" id="PTHR48077:SF6">
    <property type="entry name" value="TRYPTOPHAN SYNTHASE"/>
    <property type="match status" value="1"/>
</dbReference>
<evidence type="ECO:0000256" key="6">
    <source>
        <dbReference type="ARBA" id="ARBA00022605"/>
    </source>
</evidence>
<evidence type="ECO:0000256" key="10">
    <source>
        <dbReference type="ARBA" id="ARBA00023239"/>
    </source>
</evidence>
<comment type="similarity">
    <text evidence="4 12">Belongs to the TrpB family.</text>
</comment>
<evidence type="ECO:0000256" key="5">
    <source>
        <dbReference type="ARBA" id="ARBA00011270"/>
    </source>
</evidence>
<feature type="modified residue" description="N6-(pyridoxal phosphate)lysine" evidence="12">
    <location>
        <position position="105"/>
    </location>
</feature>